<evidence type="ECO:0000256" key="1">
    <source>
        <dbReference type="ARBA" id="ARBA00022729"/>
    </source>
</evidence>
<dbReference type="InterPro" id="IPR029051">
    <property type="entry name" value="DUF4352"/>
</dbReference>
<keyword evidence="2" id="KW-0812">Transmembrane</keyword>
<gene>
    <name evidence="4" type="ORF">RGF97_20015</name>
</gene>
<reference evidence="4 5" key="1">
    <citation type="submission" date="2023-09" db="EMBL/GenBank/DDBJ databases">
        <title>Complete genome of Streptomyces roseicoloratus T14.</title>
        <authorList>
            <person name="Bashizi T."/>
            <person name="Kim M.-J."/>
            <person name="Lee G."/>
            <person name="Tagele S.B."/>
            <person name="Shin J.-H."/>
        </authorList>
    </citation>
    <scope>NUCLEOTIDE SEQUENCE [LARGE SCALE GENOMIC DNA]</scope>
    <source>
        <strain evidence="4 5">T14</strain>
    </source>
</reference>
<evidence type="ECO:0000259" key="3">
    <source>
        <dbReference type="Pfam" id="PF11611"/>
    </source>
</evidence>
<dbReference type="EMBL" id="CP133762">
    <property type="protein sequence ID" value="WMX46659.1"/>
    <property type="molecule type" value="Genomic_DNA"/>
</dbReference>
<keyword evidence="1" id="KW-0732">Signal</keyword>
<feature type="transmembrane region" description="Helical" evidence="2">
    <location>
        <begin position="78"/>
        <end position="98"/>
    </location>
</feature>
<keyword evidence="2" id="KW-1133">Transmembrane helix</keyword>
<evidence type="ECO:0000256" key="2">
    <source>
        <dbReference type="SAM" id="Phobius"/>
    </source>
</evidence>
<feature type="domain" description="DUF4352" evidence="3">
    <location>
        <begin position="142"/>
        <end position="245"/>
    </location>
</feature>
<dbReference type="Pfam" id="PF11611">
    <property type="entry name" value="DUF4352"/>
    <property type="match status" value="1"/>
</dbReference>
<keyword evidence="5" id="KW-1185">Reference proteome</keyword>
<keyword evidence="2" id="KW-0472">Membrane</keyword>
<evidence type="ECO:0000313" key="5">
    <source>
        <dbReference type="Proteomes" id="UP001250858"/>
    </source>
</evidence>
<feature type="transmembrane region" description="Helical" evidence="2">
    <location>
        <begin position="24"/>
        <end position="57"/>
    </location>
</feature>
<dbReference type="RefSeq" id="WP_128977150.1">
    <property type="nucleotide sequence ID" value="NZ_CP133762.1"/>
</dbReference>
<dbReference type="InterPro" id="IPR029050">
    <property type="entry name" value="Immunoprotect_excell_Ig-like"/>
</dbReference>
<organism evidence="4 5">
    <name type="scientific">Streptomyces roseicoloratus</name>
    <dbReference type="NCBI Taxonomy" id="2508722"/>
    <lineage>
        <taxon>Bacteria</taxon>
        <taxon>Bacillati</taxon>
        <taxon>Actinomycetota</taxon>
        <taxon>Actinomycetes</taxon>
        <taxon>Kitasatosporales</taxon>
        <taxon>Streptomycetaceae</taxon>
        <taxon>Streptomyces</taxon>
    </lineage>
</organism>
<evidence type="ECO:0000313" key="4">
    <source>
        <dbReference type="EMBL" id="WMX46659.1"/>
    </source>
</evidence>
<protein>
    <submittedName>
        <fullName evidence="4">DUF4190 domain-containing protein</fullName>
    </submittedName>
</protein>
<sequence>MSYDTQLPHAPAPAVMRNGLGTAALILGIIGTLSGVIPLFFWLAGILGLIALVLGLVGKGRVKRGEANNKGVALTGAILGLAALVLSVVGAVITFTAVKGAVDELEKLDKSLQDTAPKNPGGKAAQGKALAAGDTVEYEDGLKVTVSAPKAFTPDEFAVGHTEGNKAYQVTVTIENAGKKAWDSAGTMPKARAGKDGVEAEQILGDKLGVLFEGSVLPGKKATKTFGFDVPAAAGNLNVEVEPGLDHDATQWDLKLG</sequence>
<name>A0ABY9RWW1_9ACTN</name>
<accession>A0ABY9RWW1</accession>
<dbReference type="Gene3D" id="2.60.40.1240">
    <property type="match status" value="1"/>
</dbReference>
<dbReference type="Proteomes" id="UP001250858">
    <property type="component" value="Chromosome"/>
</dbReference>
<proteinExistence type="predicted"/>